<keyword evidence="3" id="KW-0378">Hydrolase</keyword>
<protein>
    <submittedName>
        <fullName evidence="5">Nuclease</fullName>
    </submittedName>
</protein>
<sequence>MKYDEFLKREAARKTASHPQHKESQIQRQIVAWFRLQYPKFIIAAVPNGGFRNKLEASIMKAEGVLAGFSDLIIIADEKVLFIEVKTAKGYQSDLQKEFQANVERMGFQYSVCRSLQDFQLTFEKWLKSKFSV</sequence>
<organism evidence="5">
    <name type="scientific">Siphoviridae sp. ctKwY15</name>
    <dbReference type="NCBI Taxonomy" id="2827843"/>
    <lineage>
        <taxon>Viruses</taxon>
        <taxon>Duplodnaviria</taxon>
        <taxon>Heunggongvirae</taxon>
        <taxon>Uroviricota</taxon>
        <taxon>Caudoviricetes</taxon>
    </lineage>
</organism>
<dbReference type="GO" id="GO:0004518">
    <property type="term" value="F:nuclease activity"/>
    <property type="evidence" value="ECO:0007669"/>
    <property type="project" value="UniProtKB-KW"/>
</dbReference>
<dbReference type="SMART" id="SM00990">
    <property type="entry name" value="VRR_NUC"/>
    <property type="match status" value="1"/>
</dbReference>
<keyword evidence="2" id="KW-0540">Nuclease</keyword>
<feature type="domain" description="VRR-NUC" evidence="4">
    <location>
        <begin position="7"/>
        <end position="117"/>
    </location>
</feature>
<accession>A0A8S5STR1</accession>
<dbReference type="GO" id="GO:0003676">
    <property type="term" value="F:nucleic acid binding"/>
    <property type="evidence" value="ECO:0007669"/>
    <property type="project" value="InterPro"/>
</dbReference>
<comment type="cofactor">
    <cofactor evidence="1">
        <name>Mg(2+)</name>
        <dbReference type="ChEBI" id="CHEBI:18420"/>
    </cofactor>
</comment>
<evidence type="ECO:0000256" key="1">
    <source>
        <dbReference type="ARBA" id="ARBA00001946"/>
    </source>
</evidence>
<dbReference type="EMBL" id="BK032679">
    <property type="protein sequence ID" value="DAF54401.1"/>
    <property type="molecule type" value="Genomic_DNA"/>
</dbReference>
<reference evidence="5" key="1">
    <citation type="journal article" date="2021" name="Proc. Natl. Acad. Sci. U.S.A.">
        <title>A Catalog of Tens of Thousands of Viruses from Human Metagenomes Reveals Hidden Associations with Chronic Diseases.</title>
        <authorList>
            <person name="Tisza M.J."/>
            <person name="Buck C.B."/>
        </authorList>
    </citation>
    <scope>NUCLEOTIDE SEQUENCE</scope>
    <source>
        <strain evidence="5">CtKwY15</strain>
    </source>
</reference>
<evidence type="ECO:0000313" key="5">
    <source>
        <dbReference type="EMBL" id="DAF54401.1"/>
    </source>
</evidence>
<dbReference type="InterPro" id="IPR014883">
    <property type="entry name" value="VRR_NUC"/>
</dbReference>
<proteinExistence type="predicted"/>
<evidence type="ECO:0000256" key="3">
    <source>
        <dbReference type="ARBA" id="ARBA00022801"/>
    </source>
</evidence>
<dbReference type="GO" id="GO:0016788">
    <property type="term" value="F:hydrolase activity, acting on ester bonds"/>
    <property type="evidence" value="ECO:0007669"/>
    <property type="project" value="InterPro"/>
</dbReference>
<evidence type="ECO:0000259" key="4">
    <source>
        <dbReference type="SMART" id="SM00990"/>
    </source>
</evidence>
<name>A0A8S5STR1_9CAUD</name>
<dbReference type="InterPro" id="IPR011856">
    <property type="entry name" value="tRNA_endonuc-like_dom_sf"/>
</dbReference>
<evidence type="ECO:0000256" key="2">
    <source>
        <dbReference type="ARBA" id="ARBA00022722"/>
    </source>
</evidence>
<dbReference type="Gene3D" id="3.40.1350.10">
    <property type="match status" value="1"/>
</dbReference>
<dbReference type="Pfam" id="PF08774">
    <property type="entry name" value="VRR_NUC"/>
    <property type="match status" value="1"/>
</dbReference>